<name>A0ABQ3XW91_9ACTN</name>
<evidence type="ECO:0000259" key="2">
    <source>
        <dbReference type="Pfam" id="PF01337"/>
    </source>
</evidence>
<gene>
    <name evidence="3" type="ORF">Ade02nite_05810</name>
</gene>
<dbReference type="Gene3D" id="3.30.370.10">
    <property type="entry name" value="Barstar-like"/>
    <property type="match status" value="1"/>
</dbReference>
<keyword evidence="4" id="KW-1185">Reference proteome</keyword>
<dbReference type="EMBL" id="BOMI01000007">
    <property type="protein sequence ID" value="GID71940.1"/>
    <property type="molecule type" value="Genomic_DNA"/>
</dbReference>
<sequence length="280" mass="30617">MPGEETSPQDKRWHWDEDVPLRWLLIDESAMGEADAVIAACADIEGLFVDLPSTVRGTTLLGCMPHPPLRRALDALAKGAGNPGGALHRRSIDATLYSVDQNGVVNRVIGSHLRASVTEVRPSVLAANLVDVDLDSAISEPMPSSARPIWNLWHAGGPTEPNLWAGYGRELRHLWSGAALAHHRAEAPDKPADSTYQLDGRHVTDIEGFYCAIGEAINGPGGYFGWNGDALHDCVTGGWGAEWPFRLTWHHAEVAHSHLTAKFDQILQWLAEDQIEVELR</sequence>
<reference evidence="3 4" key="1">
    <citation type="submission" date="2021-01" db="EMBL/GenBank/DDBJ databases">
        <title>Whole genome shotgun sequence of Actinoplanes deccanensis NBRC 13994.</title>
        <authorList>
            <person name="Komaki H."/>
            <person name="Tamura T."/>
        </authorList>
    </citation>
    <scope>NUCLEOTIDE SEQUENCE [LARGE SCALE GENOMIC DNA]</scope>
    <source>
        <strain evidence="3 4">NBRC 13994</strain>
    </source>
</reference>
<feature type="domain" description="Barstar (barnase inhibitor)" evidence="2">
    <location>
        <begin position="196"/>
        <end position="274"/>
    </location>
</feature>
<dbReference type="Proteomes" id="UP000609879">
    <property type="component" value="Unassembled WGS sequence"/>
</dbReference>
<dbReference type="Pfam" id="PF01337">
    <property type="entry name" value="Barstar"/>
    <property type="match status" value="1"/>
</dbReference>
<dbReference type="RefSeq" id="WP_203759910.1">
    <property type="nucleotide sequence ID" value="NZ_BAAABO010000004.1"/>
</dbReference>
<evidence type="ECO:0000313" key="3">
    <source>
        <dbReference type="EMBL" id="GID71940.1"/>
    </source>
</evidence>
<dbReference type="InterPro" id="IPR035905">
    <property type="entry name" value="Barstar-like_sf"/>
</dbReference>
<organism evidence="3 4">
    <name type="scientific">Paractinoplanes deccanensis</name>
    <dbReference type="NCBI Taxonomy" id="113561"/>
    <lineage>
        <taxon>Bacteria</taxon>
        <taxon>Bacillati</taxon>
        <taxon>Actinomycetota</taxon>
        <taxon>Actinomycetes</taxon>
        <taxon>Micromonosporales</taxon>
        <taxon>Micromonosporaceae</taxon>
        <taxon>Paractinoplanes</taxon>
    </lineage>
</organism>
<comment type="caution">
    <text evidence="3">The sequence shown here is derived from an EMBL/GenBank/DDBJ whole genome shotgun (WGS) entry which is preliminary data.</text>
</comment>
<proteinExistence type="inferred from homology"/>
<accession>A0ABQ3XW91</accession>
<dbReference type="InterPro" id="IPR000468">
    <property type="entry name" value="Barstar"/>
</dbReference>
<evidence type="ECO:0000313" key="4">
    <source>
        <dbReference type="Proteomes" id="UP000609879"/>
    </source>
</evidence>
<comment type="similarity">
    <text evidence="1">Belongs to the barstar family.</text>
</comment>
<evidence type="ECO:0000256" key="1">
    <source>
        <dbReference type="ARBA" id="ARBA00006845"/>
    </source>
</evidence>
<protein>
    <recommendedName>
        <fullName evidence="2">Barstar (barnase inhibitor) domain-containing protein</fullName>
    </recommendedName>
</protein>
<dbReference type="SUPFAM" id="SSF52038">
    <property type="entry name" value="Barstar-related"/>
    <property type="match status" value="1"/>
</dbReference>